<evidence type="ECO:0000256" key="1">
    <source>
        <dbReference type="SAM" id="Phobius"/>
    </source>
</evidence>
<reference evidence="2 3" key="1">
    <citation type="submission" date="2020-05" db="EMBL/GenBank/DDBJ databases">
        <authorList>
            <person name="Campoy J."/>
            <person name="Schneeberger K."/>
            <person name="Spophaly S."/>
        </authorList>
    </citation>
    <scope>NUCLEOTIDE SEQUENCE [LARGE SCALE GENOMIC DNA]</scope>
    <source>
        <strain evidence="2">PruArmRojPasFocal</strain>
    </source>
</reference>
<dbReference type="Proteomes" id="UP000507222">
    <property type="component" value="Unassembled WGS sequence"/>
</dbReference>
<accession>A0A6J5U000</accession>
<dbReference type="AlphaFoldDB" id="A0A6J5U000"/>
<protein>
    <recommendedName>
        <fullName evidence="4">Transmembrane protein</fullName>
    </recommendedName>
</protein>
<evidence type="ECO:0008006" key="4">
    <source>
        <dbReference type="Google" id="ProtNLM"/>
    </source>
</evidence>
<evidence type="ECO:0000313" key="3">
    <source>
        <dbReference type="Proteomes" id="UP000507222"/>
    </source>
</evidence>
<gene>
    <name evidence="2" type="ORF">CURHAP_LOCUS15398</name>
</gene>
<keyword evidence="1" id="KW-0472">Membrane</keyword>
<name>A0A6J5U000_PRUAR</name>
<feature type="transmembrane region" description="Helical" evidence="1">
    <location>
        <begin position="50"/>
        <end position="74"/>
    </location>
</feature>
<keyword evidence="1" id="KW-1133">Transmembrane helix</keyword>
<evidence type="ECO:0000313" key="2">
    <source>
        <dbReference type="EMBL" id="CAB4269661.1"/>
    </source>
</evidence>
<organism evidence="2 3">
    <name type="scientific">Prunus armeniaca</name>
    <name type="common">Apricot</name>
    <name type="synonym">Armeniaca vulgaris</name>
    <dbReference type="NCBI Taxonomy" id="36596"/>
    <lineage>
        <taxon>Eukaryota</taxon>
        <taxon>Viridiplantae</taxon>
        <taxon>Streptophyta</taxon>
        <taxon>Embryophyta</taxon>
        <taxon>Tracheophyta</taxon>
        <taxon>Spermatophyta</taxon>
        <taxon>Magnoliopsida</taxon>
        <taxon>eudicotyledons</taxon>
        <taxon>Gunneridae</taxon>
        <taxon>Pentapetalae</taxon>
        <taxon>rosids</taxon>
        <taxon>fabids</taxon>
        <taxon>Rosales</taxon>
        <taxon>Rosaceae</taxon>
        <taxon>Amygdaloideae</taxon>
        <taxon>Amygdaleae</taxon>
        <taxon>Prunus</taxon>
    </lineage>
</organism>
<sequence length="75" mass="8327">MGKGEREGVGGEEEIEKREGGLWWWSWGNDGEENGWLRRLCVRGVVGRDFVFGFLVVVGGSMMGDGCGVCGFWVR</sequence>
<proteinExistence type="predicted"/>
<keyword evidence="1" id="KW-0812">Transmembrane</keyword>
<dbReference type="EMBL" id="CAEKDK010000002">
    <property type="protein sequence ID" value="CAB4269661.1"/>
    <property type="molecule type" value="Genomic_DNA"/>
</dbReference>